<reference evidence="3" key="1">
    <citation type="journal article" date="2018" name="Nat. Microbiol.">
        <title>Leveraging single-cell genomics to expand the fungal tree of life.</title>
        <authorList>
            <person name="Ahrendt S.R."/>
            <person name="Quandt C.A."/>
            <person name="Ciobanu D."/>
            <person name="Clum A."/>
            <person name="Salamov A."/>
            <person name="Andreopoulos B."/>
            <person name="Cheng J.F."/>
            <person name="Woyke T."/>
            <person name="Pelin A."/>
            <person name="Henrissat B."/>
            <person name="Reynolds N.K."/>
            <person name="Benny G.L."/>
            <person name="Smith M.E."/>
            <person name="James T.Y."/>
            <person name="Grigoriev I.V."/>
        </authorList>
    </citation>
    <scope>NUCLEOTIDE SEQUENCE [LARGE SCALE GENOMIC DNA]</scope>
</reference>
<dbReference type="InterPro" id="IPR036397">
    <property type="entry name" value="RNaseH_sf"/>
</dbReference>
<evidence type="ECO:0000256" key="1">
    <source>
        <dbReference type="SAM" id="MobiDB-lite"/>
    </source>
</evidence>
<protein>
    <submittedName>
        <fullName evidence="2">Uncharacterized protein</fullName>
    </submittedName>
</protein>
<dbReference type="Proteomes" id="UP000269721">
    <property type="component" value="Unassembled WGS sequence"/>
</dbReference>
<dbReference type="OrthoDB" id="2273864at2759"/>
<name>A0A4P9VY64_9FUNG</name>
<gene>
    <name evidence="2" type="ORF">BDK51DRAFT_42708</name>
</gene>
<keyword evidence="3" id="KW-1185">Reference proteome</keyword>
<organism evidence="2 3">
    <name type="scientific">Blyttiomyces helicus</name>
    <dbReference type="NCBI Taxonomy" id="388810"/>
    <lineage>
        <taxon>Eukaryota</taxon>
        <taxon>Fungi</taxon>
        <taxon>Fungi incertae sedis</taxon>
        <taxon>Chytridiomycota</taxon>
        <taxon>Chytridiomycota incertae sedis</taxon>
        <taxon>Chytridiomycetes</taxon>
        <taxon>Chytridiomycetes incertae sedis</taxon>
        <taxon>Blyttiomyces</taxon>
    </lineage>
</organism>
<dbReference type="AlphaFoldDB" id="A0A4P9VY64"/>
<dbReference type="EMBL" id="ML001465">
    <property type="protein sequence ID" value="RKO83250.1"/>
    <property type="molecule type" value="Genomic_DNA"/>
</dbReference>
<dbReference type="Gene3D" id="3.30.420.10">
    <property type="entry name" value="Ribonuclease H-like superfamily/Ribonuclease H"/>
    <property type="match status" value="1"/>
</dbReference>
<accession>A0A4P9VY64</accession>
<feature type="region of interest" description="Disordered" evidence="1">
    <location>
        <begin position="1"/>
        <end position="25"/>
    </location>
</feature>
<dbReference type="GO" id="GO:0003676">
    <property type="term" value="F:nucleic acid binding"/>
    <property type="evidence" value="ECO:0007669"/>
    <property type="project" value="InterPro"/>
</dbReference>
<sequence>MSTTASPLATASTSADSASTPPTGGLLEGLSLGGGAVVLAGLTAAWSGRAVNAAHSRGVRQQDNWSHLLPIAELAYNNAQHASTGQTHLWANYGFHPRFDIALPTISKNPAAK</sequence>
<evidence type="ECO:0000313" key="3">
    <source>
        <dbReference type="Proteomes" id="UP000269721"/>
    </source>
</evidence>
<evidence type="ECO:0000313" key="2">
    <source>
        <dbReference type="EMBL" id="RKO83250.1"/>
    </source>
</evidence>
<proteinExistence type="predicted"/>